<organism evidence="2 3">
    <name type="scientific">Nereida ignava</name>
    <dbReference type="NCBI Taxonomy" id="282199"/>
    <lineage>
        <taxon>Bacteria</taxon>
        <taxon>Pseudomonadati</taxon>
        <taxon>Pseudomonadota</taxon>
        <taxon>Alphaproteobacteria</taxon>
        <taxon>Rhodobacterales</taxon>
        <taxon>Roseobacteraceae</taxon>
        <taxon>Nereida</taxon>
    </lineage>
</organism>
<keyword evidence="3" id="KW-1185">Reference proteome</keyword>
<dbReference type="Pfam" id="PF01722">
    <property type="entry name" value="BolA"/>
    <property type="match status" value="1"/>
</dbReference>
<dbReference type="PANTHER" id="PTHR46230:SF3">
    <property type="entry name" value="SUFE-LIKE PROTEIN 1, CHLOROPLASTIC_MITOCHONDRIAL"/>
    <property type="match status" value="1"/>
</dbReference>
<evidence type="ECO:0000313" key="3">
    <source>
        <dbReference type="Proteomes" id="UP000048949"/>
    </source>
</evidence>
<dbReference type="Gene3D" id="3.30.300.90">
    <property type="entry name" value="BolA-like"/>
    <property type="match status" value="1"/>
</dbReference>
<name>A0A0U1NIN9_9RHOB</name>
<dbReference type="PANTHER" id="PTHR46230">
    <property type="match status" value="1"/>
</dbReference>
<dbReference type="InterPro" id="IPR036065">
    <property type="entry name" value="BolA-like_sf"/>
</dbReference>
<comment type="similarity">
    <text evidence="1">Belongs to the BolA/IbaG family.</text>
</comment>
<gene>
    <name evidence="2" type="ORF">NIG5292_00617</name>
</gene>
<dbReference type="EMBL" id="CVQV01000003">
    <property type="protein sequence ID" value="CRK74582.1"/>
    <property type="molecule type" value="Genomic_DNA"/>
</dbReference>
<evidence type="ECO:0000256" key="1">
    <source>
        <dbReference type="RuleBase" id="RU003860"/>
    </source>
</evidence>
<dbReference type="InterPro" id="IPR002634">
    <property type="entry name" value="BolA"/>
</dbReference>
<dbReference type="GO" id="GO:0016226">
    <property type="term" value="P:iron-sulfur cluster assembly"/>
    <property type="evidence" value="ECO:0007669"/>
    <property type="project" value="TreeGrafter"/>
</dbReference>
<protein>
    <submittedName>
        <fullName evidence="2">Transcriptional regulator BolA</fullName>
    </submittedName>
</protein>
<dbReference type="AlphaFoldDB" id="A0A0U1NIN9"/>
<evidence type="ECO:0000313" key="2">
    <source>
        <dbReference type="EMBL" id="CRK74582.1"/>
    </source>
</evidence>
<dbReference type="RefSeq" id="WP_244888297.1">
    <property type="nucleotide sequence ID" value="NZ_JAZETU010000001.1"/>
</dbReference>
<proteinExistence type="inferred from homology"/>
<dbReference type="SUPFAM" id="SSF82657">
    <property type="entry name" value="BolA-like"/>
    <property type="match status" value="1"/>
</dbReference>
<dbReference type="PIRSF" id="PIRSF003113">
    <property type="entry name" value="BolA"/>
    <property type="match status" value="1"/>
</dbReference>
<dbReference type="Proteomes" id="UP000048949">
    <property type="component" value="Unassembled WGS sequence"/>
</dbReference>
<reference evidence="2 3" key="1">
    <citation type="submission" date="2015-04" db="EMBL/GenBank/DDBJ databases">
        <authorList>
            <person name="Syromyatnikov M.Y."/>
            <person name="Popov V.N."/>
        </authorList>
    </citation>
    <scope>NUCLEOTIDE SEQUENCE [LARGE SCALE GENOMIC DNA]</scope>
    <source>
        <strain evidence="2 3">CECT 5292</strain>
    </source>
</reference>
<dbReference type="STRING" id="282199.GCA_001049735_00617"/>
<accession>A0A0U1NIN9</accession>
<sequence length="86" mass="9456">MTNRMTRKERIEVALQALSPEQLIVEDQSEAHRGHSGYQDGGESHFHVIIKSAALTGSRIAKHRAIHAAVGADLMAEIHAFSIDIK</sequence>